<feature type="transmembrane region" description="Helical" evidence="6">
    <location>
        <begin position="244"/>
        <end position="263"/>
    </location>
</feature>
<reference evidence="8 9" key="1">
    <citation type="submission" date="2017-11" db="EMBL/GenBank/DDBJ databases">
        <title>Evolution of Phototrophy in the Chloroflexi Phylum Driven by Horizontal Gene Transfer.</title>
        <authorList>
            <person name="Ward L.M."/>
            <person name="Hemp J."/>
            <person name="Shih P.M."/>
            <person name="Mcglynn S.E."/>
            <person name="Fischer W."/>
        </authorList>
    </citation>
    <scope>NUCLEOTIDE SEQUENCE [LARGE SCALE GENOMIC DNA]</scope>
    <source>
        <strain evidence="8">JP3_13</strain>
    </source>
</reference>
<evidence type="ECO:0000256" key="6">
    <source>
        <dbReference type="SAM" id="Phobius"/>
    </source>
</evidence>
<evidence type="ECO:0000256" key="3">
    <source>
        <dbReference type="ARBA" id="ARBA00022692"/>
    </source>
</evidence>
<protein>
    <recommendedName>
        <fullName evidence="7">EamA domain-containing protein</fullName>
    </recommendedName>
</protein>
<accession>A0A2M8PDF0</accession>
<evidence type="ECO:0000313" key="9">
    <source>
        <dbReference type="Proteomes" id="UP000229681"/>
    </source>
</evidence>
<proteinExistence type="inferred from homology"/>
<feature type="transmembrane region" description="Helical" evidence="6">
    <location>
        <begin position="90"/>
        <end position="112"/>
    </location>
</feature>
<evidence type="ECO:0000256" key="1">
    <source>
        <dbReference type="ARBA" id="ARBA00004141"/>
    </source>
</evidence>
<feature type="transmembrane region" description="Helical" evidence="6">
    <location>
        <begin position="63"/>
        <end position="84"/>
    </location>
</feature>
<dbReference type="GO" id="GO:0016020">
    <property type="term" value="C:membrane"/>
    <property type="evidence" value="ECO:0007669"/>
    <property type="project" value="UniProtKB-SubCell"/>
</dbReference>
<feature type="transmembrane region" description="Helical" evidence="6">
    <location>
        <begin position="119"/>
        <end position="137"/>
    </location>
</feature>
<feature type="transmembrane region" description="Helical" evidence="6">
    <location>
        <begin position="149"/>
        <end position="168"/>
    </location>
</feature>
<dbReference type="SUPFAM" id="SSF103481">
    <property type="entry name" value="Multidrug resistance efflux transporter EmrE"/>
    <property type="match status" value="2"/>
</dbReference>
<dbReference type="Pfam" id="PF00892">
    <property type="entry name" value="EamA"/>
    <property type="match status" value="2"/>
</dbReference>
<feature type="domain" description="EamA" evidence="7">
    <location>
        <begin position="9"/>
        <end position="136"/>
    </location>
</feature>
<comment type="caution">
    <text evidence="8">The sequence shown here is derived from an EMBL/GenBank/DDBJ whole genome shotgun (WGS) entry which is preliminary data.</text>
</comment>
<sequence>MLNLTLFGLLGLIWGSSFLLIKIGVRELDAFSLVAGRMSIAALAFGILLLLSRQVVARKASDLLKLAIVGLLNSALPFVLIAWSEQWLDSSLAGVLNATTPLFSLIIAHFALADDRITASKLFGLIIGFFGVIVLALRSADPRHDNPLLAQLAVLGAGFCYASAAVFVRRYLRGSTPIAVAGSSSIFGALLIVPITLLVVNPLPNLSALSAQVALAVIMLGLINTFLAYLIYYRILAAWGASRATMVTYIVPPISVFVGVVFGNERLDLFLLIGAALILSGILFANRAQIQAAFSAQRNINVPAGD</sequence>
<evidence type="ECO:0000256" key="5">
    <source>
        <dbReference type="ARBA" id="ARBA00023136"/>
    </source>
</evidence>
<gene>
    <name evidence="8" type="ORF">CUN49_09840</name>
</gene>
<dbReference type="InterPro" id="IPR050638">
    <property type="entry name" value="AA-Vitamin_Transporters"/>
</dbReference>
<dbReference type="AlphaFoldDB" id="A0A2M8PDF0"/>
<dbReference type="PANTHER" id="PTHR32322:SF9">
    <property type="entry name" value="AMINO-ACID METABOLITE EFFLUX PUMP-RELATED"/>
    <property type="match status" value="1"/>
</dbReference>
<dbReference type="InterPro" id="IPR037185">
    <property type="entry name" value="EmrE-like"/>
</dbReference>
<feature type="transmembrane region" description="Helical" evidence="6">
    <location>
        <begin position="30"/>
        <end position="51"/>
    </location>
</feature>
<comment type="similarity">
    <text evidence="2">Belongs to the EamA transporter family.</text>
</comment>
<keyword evidence="3 6" id="KW-0812">Transmembrane</keyword>
<feature type="transmembrane region" description="Helical" evidence="6">
    <location>
        <begin position="212"/>
        <end position="232"/>
    </location>
</feature>
<dbReference type="EMBL" id="PGTM01000135">
    <property type="protein sequence ID" value="PJF35581.1"/>
    <property type="molecule type" value="Genomic_DNA"/>
</dbReference>
<feature type="transmembrane region" description="Helical" evidence="6">
    <location>
        <begin position="269"/>
        <end position="288"/>
    </location>
</feature>
<keyword evidence="5 6" id="KW-0472">Membrane</keyword>
<evidence type="ECO:0000313" key="8">
    <source>
        <dbReference type="EMBL" id="PJF35581.1"/>
    </source>
</evidence>
<keyword evidence="4 6" id="KW-1133">Transmembrane helix</keyword>
<name>A0A2M8PDF0_9CHLR</name>
<organism evidence="8 9">
    <name type="scientific">Candidatus Thermofonsia Clade 1 bacterium</name>
    <dbReference type="NCBI Taxonomy" id="2364210"/>
    <lineage>
        <taxon>Bacteria</taxon>
        <taxon>Bacillati</taxon>
        <taxon>Chloroflexota</taxon>
        <taxon>Candidatus Thermofontia</taxon>
        <taxon>Candidatus Thermofonsia Clade 1</taxon>
    </lineage>
</organism>
<evidence type="ECO:0000256" key="2">
    <source>
        <dbReference type="ARBA" id="ARBA00007362"/>
    </source>
</evidence>
<feature type="domain" description="EamA" evidence="7">
    <location>
        <begin position="150"/>
        <end position="286"/>
    </location>
</feature>
<dbReference type="PANTHER" id="PTHR32322">
    <property type="entry name" value="INNER MEMBRANE TRANSPORTER"/>
    <property type="match status" value="1"/>
</dbReference>
<comment type="subcellular location">
    <subcellularLocation>
        <location evidence="1">Membrane</location>
        <topology evidence="1">Multi-pass membrane protein</topology>
    </subcellularLocation>
</comment>
<feature type="transmembrane region" description="Helical" evidence="6">
    <location>
        <begin position="180"/>
        <end position="200"/>
    </location>
</feature>
<evidence type="ECO:0000256" key="4">
    <source>
        <dbReference type="ARBA" id="ARBA00022989"/>
    </source>
</evidence>
<dbReference type="Proteomes" id="UP000229681">
    <property type="component" value="Unassembled WGS sequence"/>
</dbReference>
<dbReference type="InterPro" id="IPR000620">
    <property type="entry name" value="EamA_dom"/>
</dbReference>
<evidence type="ECO:0000259" key="7">
    <source>
        <dbReference type="Pfam" id="PF00892"/>
    </source>
</evidence>